<dbReference type="PANTHER" id="PTHR47506:SF6">
    <property type="entry name" value="HTH-TYPE TRANSCRIPTIONAL REPRESSOR NEMR"/>
    <property type="match status" value="1"/>
</dbReference>
<comment type="caution">
    <text evidence="6">The sequence shown here is derived from an EMBL/GenBank/DDBJ whole genome shotgun (WGS) entry which is preliminary data.</text>
</comment>
<dbReference type="EMBL" id="AKWM02000040">
    <property type="protein sequence ID" value="EKS00121.1"/>
    <property type="molecule type" value="Genomic_DNA"/>
</dbReference>
<keyword evidence="1" id="KW-0805">Transcription regulation</keyword>
<evidence type="ECO:0000256" key="2">
    <source>
        <dbReference type="ARBA" id="ARBA00023125"/>
    </source>
</evidence>
<dbReference type="Pfam" id="PF00440">
    <property type="entry name" value="TetR_N"/>
    <property type="match status" value="1"/>
</dbReference>
<dbReference type="Gene3D" id="1.10.357.10">
    <property type="entry name" value="Tetracycline Repressor, domain 2"/>
    <property type="match status" value="1"/>
</dbReference>
<feature type="domain" description="HTH tetR-type" evidence="5">
    <location>
        <begin position="9"/>
        <end position="69"/>
    </location>
</feature>
<evidence type="ECO:0000256" key="4">
    <source>
        <dbReference type="PROSITE-ProRule" id="PRU00335"/>
    </source>
</evidence>
<dbReference type="InterPro" id="IPR001647">
    <property type="entry name" value="HTH_TetR"/>
</dbReference>
<gene>
    <name evidence="6" type="ORF">LEP1GSC125_3496</name>
</gene>
<keyword evidence="3" id="KW-0804">Transcription</keyword>
<protein>
    <submittedName>
        <fullName evidence="6">Transcriptional regulator, TetR family</fullName>
    </submittedName>
</protein>
<dbReference type="PRINTS" id="PR00455">
    <property type="entry name" value="HTHTETR"/>
</dbReference>
<proteinExistence type="predicted"/>
<evidence type="ECO:0000256" key="1">
    <source>
        <dbReference type="ARBA" id="ARBA00023015"/>
    </source>
</evidence>
<dbReference type="InterPro" id="IPR036271">
    <property type="entry name" value="Tet_transcr_reg_TetR-rel_C_sf"/>
</dbReference>
<name>A0AA87MQZ0_9LEPT</name>
<dbReference type="PANTHER" id="PTHR47506">
    <property type="entry name" value="TRANSCRIPTIONAL REGULATORY PROTEIN"/>
    <property type="match status" value="1"/>
</dbReference>
<dbReference type="PROSITE" id="PS50977">
    <property type="entry name" value="HTH_TETR_2"/>
    <property type="match status" value="1"/>
</dbReference>
<dbReference type="AlphaFoldDB" id="A0AA87MQZ0"/>
<dbReference type="SUPFAM" id="SSF48498">
    <property type="entry name" value="Tetracyclin repressor-like, C-terminal domain"/>
    <property type="match status" value="1"/>
</dbReference>
<organism evidence="6 7">
    <name type="scientific">Leptospira mayottensis 200901122</name>
    <dbReference type="NCBI Taxonomy" id="1193010"/>
    <lineage>
        <taxon>Bacteria</taxon>
        <taxon>Pseudomonadati</taxon>
        <taxon>Spirochaetota</taxon>
        <taxon>Spirochaetia</taxon>
        <taxon>Leptospirales</taxon>
        <taxon>Leptospiraceae</taxon>
        <taxon>Leptospira</taxon>
    </lineage>
</organism>
<evidence type="ECO:0000313" key="6">
    <source>
        <dbReference type="EMBL" id="EKS00121.1"/>
    </source>
</evidence>
<evidence type="ECO:0000256" key="3">
    <source>
        <dbReference type="ARBA" id="ARBA00023163"/>
    </source>
</evidence>
<dbReference type="InterPro" id="IPR009057">
    <property type="entry name" value="Homeodomain-like_sf"/>
</dbReference>
<keyword evidence="2 4" id="KW-0238">DNA-binding</keyword>
<dbReference type="GO" id="GO:0003677">
    <property type="term" value="F:DNA binding"/>
    <property type="evidence" value="ECO:0007669"/>
    <property type="project" value="UniProtKB-UniRule"/>
</dbReference>
<dbReference type="RefSeq" id="WP_002763014.1">
    <property type="nucleotide sequence ID" value="NZ_AKWM02000040.1"/>
</dbReference>
<sequence length="190" mass="21582">MKLSPTAAETRKKKILETGIHLLRKTGPNGIGIQEIADASGIPKGSFYNYFPSKDHFLLEALEIYTNAAIQWNESVLEEGGRGLSSLHFLYKKKVDLEKNFLQEELSCLINVLSQHSSSQRPELRKRLKLSLETISRGIIESLQVPESQPLLKRIQYLESSWRGAMLLSRATGDESYLENFLSNLKKNEF</sequence>
<evidence type="ECO:0000259" key="5">
    <source>
        <dbReference type="PROSITE" id="PS50977"/>
    </source>
</evidence>
<reference evidence="6 7" key="1">
    <citation type="journal article" date="2014" name="Int. J. Syst. Evol. Microbiol.">
        <title>Leptospira mayottensis sp. nov., a pathogenic species of the genus Leptospira isolated from humans.</title>
        <authorList>
            <person name="Bourhy P."/>
            <person name="Collet L."/>
            <person name="Brisse S."/>
            <person name="Picardeau M."/>
        </authorList>
    </citation>
    <scope>NUCLEOTIDE SEQUENCE [LARGE SCALE GENOMIC DNA]</scope>
    <source>
        <strain evidence="6 7">200901122</strain>
    </source>
</reference>
<evidence type="ECO:0000313" key="7">
    <source>
        <dbReference type="Proteomes" id="UP000001343"/>
    </source>
</evidence>
<dbReference type="SUPFAM" id="SSF46689">
    <property type="entry name" value="Homeodomain-like"/>
    <property type="match status" value="1"/>
</dbReference>
<dbReference type="Proteomes" id="UP000001343">
    <property type="component" value="Unassembled WGS sequence"/>
</dbReference>
<feature type="DNA-binding region" description="H-T-H motif" evidence="4">
    <location>
        <begin position="32"/>
        <end position="51"/>
    </location>
</feature>
<accession>A0AA87MQZ0</accession>